<proteinExistence type="inferred from homology"/>
<evidence type="ECO:0000256" key="3">
    <source>
        <dbReference type="ARBA" id="ARBA00023315"/>
    </source>
</evidence>
<dbReference type="AlphaFoldDB" id="A0A7C8YCE8"/>
<evidence type="ECO:0000256" key="2">
    <source>
        <dbReference type="ARBA" id="ARBA00022679"/>
    </source>
</evidence>
<keyword evidence="3 4" id="KW-0012">Acyltransferase</keyword>
<sequence>MDRCLWGADRGSKRPTMSLPTARVTDAPPSYGGLMSPSVLIHTVNMRPCSRPKLPPAAIGNLITHAVAYFKDIKNTSPANLELKDLVVEIRRCISEAKDDKFLSKFQGKEGGNFVREQMKKMMNIYEDTNINPCKFTSWSRNGLGLNSDFGFGIPVWIAYIGGRVNPLLRNFIALIGTIDNGIEAWLGLDEIEMGILELDPQFLAFASPVN</sequence>
<dbReference type="InterPro" id="IPR023213">
    <property type="entry name" value="CAT-like_dom_sf"/>
</dbReference>
<dbReference type="GO" id="GO:0047180">
    <property type="term" value="F:salutaridinol 7-O-acetyltransferase activity"/>
    <property type="evidence" value="ECO:0007669"/>
    <property type="project" value="UniProtKB-EC"/>
</dbReference>
<accession>A0A7C8YCE8</accession>
<dbReference type="Gene3D" id="3.30.559.10">
    <property type="entry name" value="Chloramphenicol acetyltransferase-like domain"/>
    <property type="match status" value="1"/>
</dbReference>
<reference evidence="4" key="2">
    <citation type="submission" date="2020-07" db="EMBL/GenBank/DDBJ databases">
        <authorList>
            <person name="Vera ALvarez R."/>
            <person name="Arias-Moreno D.M."/>
            <person name="Jimenez-Jacinto V."/>
            <person name="Jimenez-Bremont J.F."/>
            <person name="Swaminathan K."/>
            <person name="Moose S.P."/>
            <person name="Guerrero-Gonzalez M.L."/>
            <person name="Marino-Ramirez L."/>
            <person name="Landsman D."/>
            <person name="Rodriguez-Kessler M."/>
            <person name="Delgado-Sanchez P."/>
        </authorList>
    </citation>
    <scope>NUCLEOTIDE SEQUENCE</scope>
    <source>
        <tissue evidence="4">Cladode</tissue>
    </source>
</reference>
<dbReference type="PANTHER" id="PTHR31623:SF110">
    <property type="entry name" value="VINORINE SYNTHASE-LIKE"/>
    <property type="match status" value="1"/>
</dbReference>
<protein>
    <submittedName>
        <fullName evidence="4">Salutaridinol 7-O-acetyltransferase</fullName>
        <ecNumber evidence="4">2.3.1.150</ecNumber>
    </submittedName>
</protein>
<evidence type="ECO:0000256" key="1">
    <source>
        <dbReference type="ARBA" id="ARBA00009861"/>
    </source>
</evidence>
<evidence type="ECO:0000313" key="4">
    <source>
        <dbReference type="EMBL" id="MBA4614976.1"/>
    </source>
</evidence>
<keyword evidence="2 4" id="KW-0808">Transferase</keyword>
<reference evidence="4" key="1">
    <citation type="journal article" date="2013" name="J. Plant Res.">
        <title>Effect of fungi and light on seed germination of three Opuntia species from semiarid lands of central Mexico.</title>
        <authorList>
            <person name="Delgado-Sanchez P."/>
            <person name="Jimenez-Bremont J.F."/>
            <person name="Guerrero-Gonzalez Mde L."/>
            <person name="Flores J."/>
        </authorList>
    </citation>
    <scope>NUCLEOTIDE SEQUENCE</scope>
    <source>
        <tissue evidence="4">Cladode</tissue>
    </source>
</reference>
<comment type="similarity">
    <text evidence="1">Belongs to the plant acyltransferase family.</text>
</comment>
<dbReference type="EMBL" id="GISG01005348">
    <property type="protein sequence ID" value="MBA4614976.1"/>
    <property type="molecule type" value="Transcribed_RNA"/>
</dbReference>
<dbReference type="PANTHER" id="PTHR31623">
    <property type="entry name" value="F21J9.9"/>
    <property type="match status" value="1"/>
</dbReference>
<dbReference type="Pfam" id="PF02458">
    <property type="entry name" value="Transferase"/>
    <property type="match status" value="1"/>
</dbReference>
<organism evidence="4">
    <name type="scientific">Opuntia streptacantha</name>
    <name type="common">Prickly pear cactus</name>
    <name type="synonym">Opuntia cardona</name>
    <dbReference type="NCBI Taxonomy" id="393608"/>
    <lineage>
        <taxon>Eukaryota</taxon>
        <taxon>Viridiplantae</taxon>
        <taxon>Streptophyta</taxon>
        <taxon>Embryophyta</taxon>
        <taxon>Tracheophyta</taxon>
        <taxon>Spermatophyta</taxon>
        <taxon>Magnoliopsida</taxon>
        <taxon>eudicotyledons</taxon>
        <taxon>Gunneridae</taxon>
        <taxon>Pentapetalae</taxon>
        <taxon>Caryophyllales</taxon>
        <taxon>Cactineae</taxon>
        <taxon>Cactaceae</taxon>
        <taxon>Opuntioideae</taxon>
        <taxon>Opuntia</taxon>
    </lineage>
</organism>
<dbReference type="EC" id="2.3.1.150" evidence="4"/>
<name>A0A7C8YCE8_OPUST</name>